<reference evidence="3" key="1">
    <citation type="submission" date="2022-07" db="EMBL/GenBank/DDBJ databases">
        <title>Phylogenomic reconstructions and comparative analyses of Kickxellomycotina fungi.</title>
        <authorList>
            <person name="Reynolds N.K."/>
            <person name="Stajich J.E."/>
            <person name="Barry K."/>
            <person name="Grigoriev I.V."/>
            <person name="Crous P."/>
            <person name="Smith M.E."/>
        </authorList>
    </citation>
    <scope>NUCLEOTIDE SEQUENCE</scope>
    <source>
        <strain evidence="3">RSA 1196</strain>
    </source>
</reference>
<dbReference type="EMBL" id="JANBPY010000164">
    <property type="protein sequence ID" value="KAJ1968564.1"/>
    <property type="molecule type" value="Genomic_DNA"/>
</dbReference>
<evidence type="ECO:0000256" key="1">
    <source>
        <dbReference type="SAM" id="MobiDB-lite"/>
    </source>
</evidence>
<organism evidence="3 4">
    <name type="scientific">Dispira parvispora</name>
    <dbReference type="NCBI Taxonomy" id="1520584"/>
    <lineage>
        <taxon>Eukaryota</taxon>
        <taxon>Fungi</taxon>
        <taxon>Fungi incertae sedis</taxon>
        <taxon>Zoopagomycota</taxon>
        <taxon>Kickxellomycotina</taxon>
        <taxon>Dimargaritomycetes</taxon>
        <taxon>Dimargaritales</taxon>
        <taxon>Dimargaritaceae</taxon>
        <taxon>Dispira</taxon>
    </lineage>
</organism>
<protein>
    <submittedName>
        <fullName evidence="3">Uncharacterized protein</fullName>
    </submittedName>
</protein>
<comment type="caution">
    <text evidence="3">The sequence shown here is derived from an EMBL/GenBank/DDBJ whole genome shotgun (WGS) entry which is preliminary data.</text>
</comment>
<gene>
    <name evidence="3" type="ORF">IWQ62_001169</name>
</gene>
<feature type="compositionally biased region" description="Polar residues" evidence="1">
    <location>
        <begin position="415"/>
        <end position="442"/>
    </location>
</feature>
<dbReference type="AlphaFoldDB" id="A0A9W8E596"/>
<feature type="region of interest" description="Disordered" evidence="1">
    <location>
        <begin position="1"/>
        <end position="24"/>
    </location>
</feature>
<name>A0A9W8E596_9FUNG</name>
<dbReference type="OrthoDB" id="5680207at2759"/>
<keyword evidence="4" id="KW-1185">Reference proteome</keyword>
<feature type="transmembrane region" description="Helical" evidence="2">
    <location>
        <begin position="80"/>
        <end position="103"/>
    </location>
</feature>
<proteinExistence type="predicted"/>
<keyword evidence="2" id="KW-0812">Transmembrane</keyword>
<keyword evidence="2" id="KW-0472">Membrane</keyword>
<evidence type="ECO:0000256" key="2">
    <source>
        <dbReference type="SAM" id="Phobius"/>
    </source>
</evidence>
<accession>A0A9W8E596</accession>
<feature type="region of interest" description="Disordered" evidence="1">
    <location>
        <begin position="263"/>
        <end position="493"/>
    </location>
</feature>
<evidence type="ECO:0000313" key="3">
    <source>
        <dbReference type="EMBL" id="KAJ1968564.1"/>
    </source>
</evidence>
<dbReference type="Proteomes" id="UP001150925">
    <property type="component" value="Unassembled WGS sequence"/>
</dbReference>
<sequence>MSKARKRSSKDHSSQGPNALPLTGMKNLNSGVVDYTWVPPGNPSGGLSAPLSHLMSYNLTRIAQMMNVLVQELLSASRQLLLILVALVAGILLVTVKAMAVALRLLSRMRRSLTLASLGEWYEKQVPLSTQTGYTCVPCASPAHLNTNNGQTRFRQSPTLPVDTHDHKDQVPVSFYCYRVSPASRVSPPSEYVHECETGPITHMTNPSPNIHQQPLLLTPCNNSSKYSPRHLSMPENLPRRCYYSLPGSRRGSCSELPGNQEIQSVHASHPTRDGENRWGQTPDRANIYTVNNGMQPYPADRPPRFGQANETQRARETSGNEFSSFLKRPTSLHSGDRTNSDSLPSSYPGLRMASFPRSRPDRGTSDGSHDGNRRMSTHLPSFLLRRRHSTSHDSPDKLRRRLLRERLSRIFRSGRSQSTTPYTRSNQSDFPTQMRATHSRTSSSSSLPNNDHEVNGQKPILPIPTENPAFQPQHRSASSPTEGGEQDNLNQVNTPLCFCSDIESPMSYPSPAPSISPA</sequence>
<feature type="compositionally biased region" description="Basic and acidic residues" evidence="1">
    <location>
        <begin position="359"/>
        <end position="374"/>
    </location>
</feature>
<evidence type="ECO:0000313" key="4">
    <source>
        <dbReference type="Proteomes" id="UP001150925"/>
    </source>
</evidence>
<feature type="compositionally biased region" description="Polar residues" evidence="1">
    <location>
        <begin position="469"/>
        <end position="493"/>
    </location>
</feature>
<keyword evidence="2" id="KW-1133">Transmembrane helix</keyword>